<dbReference type="EMBL" id="BARU01007769">
    <property type="protein sequence ID" value="GAH47226.1"/>
    <property type="molecule type" value="Genomic_DNA"/>
</dbReference>
<dbReference type="InterPro" id="IPR007837">
    <property type="entry name" value="DinB"/>
</dbReference>
<evidence type="ECO:0008006" key="3">
    <source>
        <dbReference type="Google" id="ProtNLM"/>
    </source>
</evidence>
<dbReference type="AlphaFoldDB" id="X1FNF6"/>
<accession>X1FNF6</accession>
<evidence type="ECO:0000256" key="1">
    <source>
        <dbReference type="ARBA" id="ARBA00022723"/>
    </source>
</evidence>
<gene>
    <name evidence="2" type="ORF">S03H2_15299</name>
</gene>
<dbReference type="GO" id="GO:0046872">
    <property type="term" value="F:metal ion binding"/>
    <property type="evidence" value="ECO:0007669"/>
    <property type="project" value="UniProtKB-KW"/>
</dbReference>
<comment type="caution">
    <text evidence="2">The sequence shown here is derived from an EMBL/GenBank/DDBJ whole genome shotgun (WGS) entry which is preliminary data.</text>
</comment>
<dbReference type="SUPFAM" id="SSF109854">
    <property type="entry name" value="DinB/YfiT-like putative metalloenzymes"/>
    <property type="match status" value="1"/>
</dbReference>
<dbReference type="Pfam" id="PF05163">
    <property type="entry name" value="DinB"/>
    <property type="match status" value="1"/>
</dbReference>
<organism evidence="2">
    <name type="scientific">marine sediment metagenome</name>
    <dbReference type="NCBI Taxonomy" id="412755"/>
    <lineage>
        <taxon>unclassified sequences</taxon>
        <taxon>metagenomes</taxon>
        <taxon>ecological metagenomes</taxon>
    </lineage>
</organism>
<sequence length="164" mass="19798">MKDEGISALSSMLIIQFKDKWKHLNQVIDKVPEKKFHVGRKNWRFSWVLFHIIETADFYSRDTPDTMKWGKKAGFDWEKSSKEEIVENKLTITKNMLREYSKEIEQRIEQFLNDVSDEELLKKDSFHWFDSILGKLVYMLRHNAFHIGELARILRGWDGERFKW</sequence>
<dbReference type="Gene3D" id="1.20.120.450">
    <property type="entry name" value="dinb family like domain"/>
    <property type="match status" value="1"/>
</dbReference>
<keyword evidence="1" id="KW-0479">Metal-binding</keyword>
<dbReference type="InterPro" id="IPR034660">
    <property type="entry name" value="DinB/YfiT-like"/>
</dbReference>
<proteinExistence type="predicted"/>
<protein>
    <recommendedName>
        <fullName evidence="3">DinB-like domain-containing protein</fullName>
    </recommendedName>
</protein>
<evidence type="ECO:0000313" key="2">
    <source>
        <dbReference type="EMBL" id="GAH47226.1"/>
    </source>
</evidence>
<reference evidence="2" key="1">
    <citation type="journal article" date="2014" name="Front. Microbiol.">
        <title>High frequency of phylogenetically diverse reductive dehalogenase-homologous genes in deep subseafloor sedimentary metagenomes.</title>
        <authorList>
            <person name="Kawai M."/>
            <person name="Futagami T."/>
            <person name="Toyoda A."/>
            <person name="Takaki Y."/>
            <person name="Nishi S."/>
            <person name="Hori S."/>
            <person name="Arai W."/>
            <person name="Tsubouchi T."/>
            <person name="Morono Y."/>
            <person name="Uchiyama I."/>
            <person name="Ito T."/>
            <person name="Fujiyama A."/>
            <person name="Inagaki F."/>
            <person name="Takami H."/>
        </authorList>
    </citation>
    <scope>NUCLEOTIDE SEQUENCE</scope>
    <source>
        <strain evidence="2">Expedition CK06-06</strain>
    </source>
</reference>
<name>X1FNF6_9ZZZZ</name>